<feature type="signal peptide" evidence="1">
    <location>
        <begin position="1"/>
        <end position="19"/>
    </location>
</feature>
<keyword evidence="2" id="KW-0378">Hydrolase</keyword>
<gene>
    <name evidence="2" type="ORF">WAE58_01965</name>
</gene>
<accession>A0ABU8NG37</accession>
<protein>
    <submittedName>
        <fullName evidence="2">Glycoside hydrolase family 172 protein</fullName>
    </submittedName>
</protein>
<feature type="chain" id="PRO_5046867193" evidence="1">
    <location>
        <begin position="20"/>
        <end position="405"/>
    </location>
</feature>
<reference evidence="2 3" key="1">
    <citation type="submission" date="2024-03" db="EMBL/GenBank/DDBJ databases">
        <title>Sequence of Lycoming College Course Isolates.</title>
        <authorList>
            <person name="Plotts O."/>
            <person name="Newman J."/>
        </authorList>
    </citation>
    <scope>NUCLEOTIDE SEQUENCE [LARGE SCALE GENOMIC DNA]</scope>
    <source>
        <strain evidence="2 3">CJB-3</strain>
    </source>
</reference>
<evidence type="ECO:0000313" key="3">
    <source>
        <dbReference type="Proteomes" id="UP001378956"/>
    </source>
</evidence>
<comment type="caution">
    <text evidence="2">The sequence shown here is derived from an EMBL/GenBank/DDBJ whole genome shotgun (WGS) entry which is preliminary data.</text>
</comment>
<dbReference type="RefSeq" id="WP_288880300.1">
    <property type="nucleotide sequence ID" value="NZ_CBFGNQ010000004.1"/>
</dbReference>
<keyword evidence="1" id="KW-0732">Signal</keyword>
<dbReference type="GO" id="GO:0016787">
    <property type="term" value="F:hydrolase activity"/>
    <property type="evidence" value="ECO:0007669"/>
    <property type="project" value="UniProtKB-KW"/>
</dbReference>
<evidence type="ECO:0000313" key="2">
    <source>
        <dbReference type="EMBL" id="MEJ2901170.1"/>
    </source>
</evidence>
<dbReference type="InterPro" id="IPR021345">
    <property type="entry name" value="DUF2961"/>
</dbReference>
<dbReference type="EMBL" id="JBBEUB010000001">
    <property type="protein sequence ID" value="MEJ2901170.1"/>
    <property type="molecule type" value="Genomic_DNA"/>
</dbReference>
<organism evidence="2 3">
    <name type="scientific">Pedobacter panaciterrae</name>
    <dbReference type="NCBI Taxonomy" id="363849"/>
    <lineage>
        <taxon>Bacteria</taxon>
        <taxon>Pseudomonadati</taxon>
        <taxon>Bacteroidota</taxon>
        <taxon>Sphingobacteriia</taxon>
        <taxon>Sphingobacteriales</taxon>
        <taxon>Sphingobacteriaceae</taxon>
        <taxon>Pedobacter</taxon>
    </lineage>
</organism>
<dbReference type="Gene3D" id="2.60.120.1390">
    <property type="match status" value="1"/>
</dbReference>
<evidence type="ECO:0000256" key="1">
    <source>
        <dbReference type="SAM" id="SignalP"/>
    </source>
</evidence>
<name>A0ABU8NG37_9SPHI</name>
<dbReference type="Proteomes" id="UP001378956">
    <property type="component" value="Unassembled WGS sequence"/>
</dbReference>
<proteinExistence type="predicted"/>
<keyword evidence="3" id="KW-1185">Reference proteome</keyword>
<sequence length="405" mass="45232">MNRLIFKGLILIGCCFVSADLGAQELYDLPVGKETRWVSLENPSAEKGRGALENKGAKGRASVWVGPGEKIMLMDYNGCGIINRIWMTIIDRNPEALRSIKLEMYWDNADKPAVSVPLGDFFGIGLGRMTTFQSALFSSPEGRSFNSYVPMPFTKHARIVLVNEGRQKQLLFYDVNFTKLKKHAKKIAYFHAYWSNSAAAGLAEDFEILPRVKGEGRFLGTNISVITDNVYGTTWFGEGEVKAYLDGDNQHPTLVGTGTEDYIGSAWNLGPFSQLYQGAPIVDKEKQQYAFYRYHIPDPVYFNADCKVTIQQMGGGGRDLIRGIAKAGGKVKPISVMTQKGMVKLMEETGFPDINDDKFPADEWVNFYRVDNYSATAYFYLDSPQSNLPALAPLEQRLKGIKNNK</sequence>
<dbReference type="Pfam" id="PF11175">
    <property type="entry name" value="DUF2961"/>
    <property type="match status" value="1"/>
</dbReference>